<dbReference type="PANTHER" id="PTHR30053:SF12">
    <property type="entry name" value="ELONGATION FACTOR P (EF-P) FAMILY PROTEIN"/>
    <property type="match status" value="1"/>
</dbReference>
<keyword evidence="6 8" id="KW-0648">Protein biosynthesis</keyword>
<dbReference type="Pfam" id="PF01132">
    <property type="entry name" value="EFP"/>
    <property type="match status" value="1"/>
</dbReference>
<dbReference type="Proteomes" id="UP000199519">
    <property type="component" value="Unassembled WGS sequence"/>
</dbReference>
<dbReference type="SUPFAM" id="SSF50249">
    <property type="entry name" value="Nucleic acid-binding proteins"/>
    <property type="match status" value="2"/>
</dbReference>
<dbReference type="Proteomes" id="UP000295758">
    <property type="component" value="Unassembled WGS sequence"/>
</dbReference>
<dbReference type="PANTHER" id="PTHR30053">
    <property type="entry name" value="ELONGATION FACTOR P"/>
    <property type="match status" value="1"/>
</dbReference>
<dbReference type="FunFam" id="2.40.50.140:FF:000004">
    <property type="entry name" value="Elongation factor P"/>
    <property type="match status" value="1"/>
</dbReference>
<dbReference type="GO" id="GO:0005829">
    <property type="term" value="C:cytosol"/>
    <property type="evidence" value="ECO:0007669"/>
    <property type="project" value="UniProtKB-ARBA"/>
</dbReference>
<dbReference type="OrthoDB" id="9801844at2"/>
<evidence type="ECO:0000256" key="1">
    <source>
        <dbReference type="ARBA" id="ARBA00004496"/>
    </source>
</evidence>
<reference evidence="18 23" key="4">
    <citation type="submission" date="2019-03" db="EMBL/GenBank/DDBJ databases">
        <title>Deep subsurface shale carbon reservoir microbial communities from Ohio and West Virginia, USA.</title>
        <authorList>
            <person name="Wrighton K."/>
        </authorList>
    </citation>
    <scope>NUCLEOTIDE SEQUENCE [LARGE SCALE GENOMIC DNA]</scope>
    <source>
        <strain evidence="18 23">UTICA-S4D12</strain>
    </source>
</reference>
<evidence type="ECO:0000256" key="7">
    <source>
        <dbReference type="ARBA" id="ARBA00025469"/>
    </source>
</evidence>
<dbReference type="SUPFAM" id="SSF50104">
    <property type="entry name" value="Translation proteins SH3-like domain"/>
    <property type="match status" value="1"/>
</dbReference>
<dbReference type="NCBIfam" id="TIGR00038">
    <property type="entry name" value="efp"/>
    <property type="match status" value="1"/>
</dbReference>
<dbReference type="FunFam" id="2.30.30.30:FF:000003">
    <property type="entry name" value="Elongation factor P"/>
    <property type="match status" value="1"/>
</dbReference>
<dbReference type="Gene3D" id="2.40.50.140">
    <property type="entry name" value="Nucleic acid-binding proteins"/>
    <property type="match status" value="2"/>
</dbReference>
<dbReference type="Gene3D" id="2.30.30.30">
    <property type="match status" value="1"/>
</dbReference>
<dbReference type="RefSeq" id="WP_073155778.1">
    <property type="nucleotide sequence ID" value="NZ_FMYT01000001.1"/>
</dbReference>
<evidence type="ECO:0000313" key="21">
    <source>
        <dbReference type="Proteomes" id="UP000199519"/>
    </source>
</evidence>
<dbReference type="EMBL" id="SOAA01000009">
    <property type="protein sequence ID" value="TDS31701.1"/>
    <property type="molecule type" value="Genomic_DNA"/>
</dbReference>
<reference evidence="19 21" key="1">
    <citation type="submission" date="2016-10" db="EMBL/GenBank/DDBJ databases">
        <authorList>
            <person name="Varghese N."/>
            <person name="Submissions S."/>
        </authorList>
    </citation>
    <scope>NUCLEOTIDE SEQUENCE [LARGE SCALE GENOMIC DNA]</scope>
    <source>
        <strain evidence="14 24">WG10</strain>
        <strain evidence="15 21">WG2</strain>
        <strain evidence="17 19">WG5</strain>
    </source>
</reference>
<evidence type="ECO:0000313" key="20">
    <source>
        <dbReference type="Proteomes" id="UP000198945"/>
    </source>
</evidence>
<keyword evidence="21" id="KW-1185">Reference proteome</keyword>
<dbReference type="STRING" id="54121.SAMN04515653_10786"/>
<feature type="domain" description="Translation elongation factor P/YeiP central" evidence="12">
    <location>
        <begin position="67"/>
        <end position="121"/>
    </location>
</feature>
<evidence type="ECO:0000313" key="19">
    <source>
        <dbReference type="Proteomes" id="UP000198612"/>
    </source>
</evidence>
<dbReference type="PROSITE" id="PS01275">
    <property type="entry name" value="EFP"/>
    <property type="match status" value="1"/>
</dbReference>
<sequence>MISTNDFNTGLTIELDGEVYQVIEFQHSKSGRGSAFVRTKLRNVEEGYTINKTFKAGEKVETAHVEKKKMQYLYWDGSDYIFMDNDTYDQFHLSTEQLGDKVKYLKENMELEIAVYKGRPIDIDLPTFVELKVEDTQPNIRGNTVSGGNKPATMETGLVVQVPLFIEEGDILKIDTRSNEYIERVNS</sequence>
<dbReference type="InterPro" id="IPR014722">
    <property type="entry name" value="Rib_uL2_dom2"/>
</dbReference>
<dbReference type="Proteomes" id="UP000247389">
    <property type="component" value="Unassembled WGS sequence"/>
</dbReference>
<dbReference type="InterPro" id="IPR013185">
    <property type="entry name" value="Transl_elong_KOW-like"/>
</dbReference>
<dbReference type="PIRSF" id="PIRSF005901">
    <property type="entry name" value="EF-P"/>
    <property type="match status" value="1"/>
</dbReference>
<evidence type="ECO:0000256" key="9">
    <source>
        <dbReference type="NCBIfam" id="TIGR00038"/>
    </source>
</evidence>
<dbReference type="EMBL" id="FMYT01000001">
    <property type="protein sequence ID" value="SDB99886.1"/>
    <property type="molecule type" value="Genomic_DNA"/>
</dbReference>
<proteinExistence type="inferred from homology"/>
<dbReference type="GO" id="GO:0003746">
    <property type="term" value="F:translation elongation factor activity"/>
    <property type="evidence" value="ECO:0007669"/>
    <property type="project" value="UniProtKB-UniRule"/>
</dbReference>
<dbReference type="InterPro" id="IPR001059">
    <property type="entry name" value="Transl_elong_P/YeiP_cen"/>
</dbReference>
<evidence type="ECO:0000313" key="17">
    <source>
        <dbReference type="EMBL" id="SES62015.1"/>
    </source>
</evidence>
<evidence type="ECO:0000313" key="18">
    <source>
        <dbReference type="EMBL" id="TDS31701.1"/>
    </source>
</evidence>
<evidence type="ECO:0000313" key="23">
    <source>
        <dbReference type="Proteomes" id="UP000295758"/>
    </source>
</evidence>
<evidence type="ECO:0000256" key="4">
    <source>
        <dbReference type="ARBA" id="ARBA00022490"/>
    </source>
</evidence>
<comment type="pathway">
    <text evidence="2 8">Protein biosynthesis; polypeptide chain elongation.</text>
</comment>
<feature type="domain" description="Elongation factor P C-terminal" evidence="11">
    <location>
        <begin position="129"/>
        <end position="184"/>
    </location>
</feature>
<dbReference type="InterPro" id="IPR008991">
    <property type="entry name" value="Translation_prot_SH3-like_sf"/>
</dbReference>
<organism evidence="14 24">
    <name type="scientific">Halanaerobium congolense</name>
    <dbReference type="NCBI Taxonomy" id="54121"/>
    <lineage>
        <taxon>Bacteria</taxon>
        <taxon>Bacillati</taxon>
        <taxon>Bacillota</taxon>
        <taxon>Clostridia</taxon>
        <taxon>Halanaerobiales</taxon>
        <taxon>Halanaerobiaceae</taxon>
        <taxon>Halanaerobium</taxon>
    </lineage>
</organism>
<evidence type="ECO:0000256" key="2">
    <source>
        <dbReference type="ARBA" id="ARBA00004815"/>
    </source>
</evidence>
<gene>
    <name evidence="8" type="primary">efp</name>
    <name evidence="18" type="ORF">BY453_1096</name>
    <name evidence="13" type="ORF">C8C78_11230</name>
    <name evidence="14" type="ORF">SAMN04488597_101224</name>
    <name evidence="15" type="ORF">SAMN04488598_10194</name>
    <name evidence="17" type="ORF">SAMN04515652_101197</name>
    <name evidence="16" type="ORF">SAMN04515654_10154</name>
</gene>
<dbReference type="Proteomes" id="UP000324896">
    <property type="component" value="Unassembled WGS sequence"/>
</dbReference>
<dbReference type="SMART" id="SM01185">
    <property type="entry name" value="EFP"/>
    <property type="match status" value="1"/>
</dbReference>
<evidence type="ECO:0000256" key="5">
    <source>
        <dbReference type="ARBA" id="ARBA00022768"/>
    </source>
</evidence>
<keyword evidence="4 8" id="KW-0963">Cytoplasm</keyword>
<reference evidence="16 20" key="2">
    <citation type="submission" date="2016-10" db="EMBL/GenBank/DDBJ databases">
        <authorList>
            <person name="de Groot N.N."/>
        </authorList>
    </citation>
    <scope>NUCLEOTIDE SEQUENCE [LARGE SCALE GENOMIC DNA]</scope>
    <source>
        <strain evidence="16 20">WG7</strain>
    </source>
</reference>
<evidence type="ECO:0000313" key="16">
    <source>
        <dbReference type="EMBL" id="SDI04068.1"/>
    </source>
</evidence>
<name>A0A1G6I2D3_9FIRM</name>
<evidence type="ECO:0000313" key="13">
    <source>
        <dbReference type="EMBL" id="PXV65980.1"/>
    </source>
</evidence>
<evidence type="ECO:0000256" key="8">
    <source>
        <dbReference type="HAMAP-Rule" id="MF_00141"/>
    </source>
</evidence>
<reference evidence="13 22" key="3">
    <citation type="submission" date="2018-04" db="EMBL/GenBank/DDBJ databases">
        <title>Subsurface microbial communities from deep shales in Ohio and West Virginia, USA.</title>
        <authorList>
            <person name="Wrighton K."/>
        </authorList>
    </citation>
    <scope>NUCLEOTIDE SEQUENCE [LARGE SCALE GENOMIC DNA]</scope>
    <source>
        <strain evidence="13 22">MSL28</strain>
    </source>
</reference>
<dbReference type="Pfam" id="PF08207">
    <property type="entry name" value="EFP_N"/>
    <property type="match status" value="1"/>
</dbReference>
<dbReference type="EMBL" id="QICM01000012">
    <property type="protein sequence ID" value="PXV65980.1"/>
    <property type="molecule type" value="Genomic_DNA"/>
</dbReference>
<dbReference type="InterPro" id="IPR020599">
    <property type="entry name" value="Transl_elong_fac_P/YeiP"/>
</dbReference>
<dbReference type="InterPro" id="IPR012340">
    <property type="entry name" value="NA-bd_OB-fold"/>
</dbReference>
<comment type="subcellular location">
    <subcellularLocation>
        <location evidence="1 8">Cytoplasm</location>
    </subcellularLocation>
</comment>
<dbReference type="UniPathway" id="UPA00345"/>
<keyword evidence="5 8" id="KW-0251">Elongation factor</keyword>
<dbReference type="InterPro" id="IPR013852">
    <property type="entry name" value="Transl_elong_P/YeiP_CS"/>
</dbReference>
<dbReference type="EMBL" id="FNBJ01000001">
    <property type="protein sequence ID" value="SDE68218.1"/>
    <property type="molecule type" value="Genomic_DNA"/>
</dbReference>
<protein>
    <recommendedName>
        <fullName evidence="8 9">Elongation factor P</fullName>
        <shortName evidence="8">EF-P</shortName>
    </recommendedName>
</protein>
<dbReference type="CDD" id="cd04470">
    <property type="entry name" value="S1_EF-P_repeat_1"/>
    <property type="match status" value="1"/>
</dbReference>
<dbReference type="Proteomes" id="UP000198612">
    <property type="component" value="Unassembled WGS sequence"/>
</dbReference>
<comment type="similarity">
    <text evidence="3 8 10">Belongs to the elongation factor P family.</text>
</comment>
<dbReference type="EMBL" id="FOHG01000001">
    <property type="protein sequence ID" value="SES62015.1"/>
    <property type="molecule type" value="Genomic_DNA"/>
</dbReference>
<evidence type="ECO:0000313" key="22">
    <source>
        <dbReference type="Proteomes" id="UP000247389"/>
    </source>
</evidence>
<evidence type="ECO:0000259" key="11">
    <source>
        <dbReference type="SMART" id="SM00841"/>
    </source>
</evidence>
<accession>A0A1G6I2D3</accession>
<evidence type="ECO:0000259" key="12">
    <source>
        <dbReference type="SMART" id="SM01185"/>
    </source>
</evidence>
<evidence type="ECO:0000256" key="10">
    <source>
        <dbReference type="RuleBase" id="RU004389"/>
    </source>
</evidence>
<dbReference type="AlphaFoldDB" id="A0A1G6I2D3"/>
<evidence type="ECO:0000313" key="24">
    <source>
        <dbReference type="Proteomes" id="UP000324896"/>
    </source>
</evidence>
<dbReference type="InterPro" id="IPR015365">
    <property type="entry name" value="Elong-fact-P_C"/>
</dbReference>
<dbReference type="GO" id="GO:0043043">
    <property type="term" value="P:peptide biosynthetic process"/>
    <property type="evidence" value="ECO:0007669"/>
    <property type="project" value="InterPro"/>
</dbReference>
<dbReference type="SMART" id="SM00841">
    <property type="entry name" value="Elong-fact-P_C"/>
    <property type="match status" value="1"/>
</dbReference>
<dbReference type="InterPro" id="IPR011768">
    <property type="entry name" value="Transl_elongation_fac_P"/>
</dbReference>
<evidence type="ECO:0000313" key="15">
    <source>
        <dbReference type="EMBL" id="SDE68218.1"/>
    </source>
</evidence>
<dbReference type="HAMAP" id="MF_00141">
    <property type="entry name" value="EF_P"/>
    <property type="match status" value="1"/>
</dbReference>
<dbReference type="Pfam" id="PF09285">
    <property type="entry name" value="Elong-fact-P_C"/>
    <property type="match status" value="1"/>
</dbReference>
<comment type="function">
    <text evidence="7 8">Involved in peptide bond synthesis. Stimulates efficient translation and peptide-bond synthesis on native or reconstituted 70S ribosomes in vitro. Probably functions indirectly by altering the affinity of the ribosome for aminoacyl-tRNA, thus increasing their reactivity as acceptors for peptidyl transferase.</text>
</comment>
<dbReference type="FunFam" id="2.40.50.140:FF:000009">
    <property type="entry name" value="Elongation factor P"/>
    <property type="match status" value="1"/>
</dbReference>
<dbReference type="CDD" id="cd05794">
    <property type="entry name" value="S1_EF-P_repeat_2"/>
    <property type="match status" value="1"/>
</dbReference>
<dbReference type="NCBIfam" id="NF001810">
    <property type="entry name" value="PRK00529.1"/>
    <property type="match status" value="1"/>
</dbReference>
<dbReference type="EMBL" id="FNEH01000001">
    <property type="protein sequence ID" value="SDI04068.1"/>
    <property type="molecule type" value="Genomic_DNA"/>
</dbReference>
<evidence type="ECO:0000256" key="3">
    <source>
        <dbReference type="ARBA" id="ARBA00009479"/>
    </source>
</evidence>
<dbReference type="Proteomes" id="UP000198945">
    <property type="component" value="Unassembled WGS sequence"/>
</dbReference>
<evidence type="ECO:0000313" key="14">
    <source>
        <dbReference type="EMBL" id="SDB99886.1"/>
    </source>
</evidence>
<evidence type="ECO:0000256" key="6">
    <source>
        <dbReference type="ARBA" id="ARBA00022917"/>
    </source>
</evidence>